<sequence length="142" mass="17189">MKKSEKLLEICRKFHIALLYAFGSQRDNAIKILNFEKVDIHDPLTDIDIGVVFEIDIEKIKDRRKLYSNLYNEISEIFKPYSLDLVFLQECHSLLQMEAIEGYCIYKISEEFKENYEMRILRKYADVKYLFDRYFEEALEEY</sequence>
<proteinExistence type="predicted"/>
<protein>
    <recommendedName>
        <fullName evidence="1">Polymerase beta nucleotidyltransferase domain-containing protein</fullName>
    </recommendedName>
</protein>
<dbReference type="InterPro" id="IPR043519">
    <property type="entry name" value="NT_sf"/>
</dbReference>
<evidence type="ECO:0000313" key="3">
    <source>
        <dbReference type="Proteomes" id="UP000054976"/>
    </source>
</evidence>
<evidence type="ECO:0000313" key="2">
    <source>
        <dbReference type="EMBL" id="GAQ94281.1"/>
    </source>
</evidence>
<dbReference type="Proteomes" id="UP000054976">
    <property type="component" value="Unassembled WGS sequence"/>
</dbReference>
<dbReference type="AlphaFoldDB" id="A0A0U9HP91"/>
<dbReference type="OrthoDB" id="1809212at2"/>
<dbReference type="PANTHER" id="PTHR43852:SF4">
    <property type="entry name" value="NUCLEOTIDYLTRANSFERASE"/>
    <property type="match status" value="1"/>
</dbReference>
<dbReference type="EMBL" id="BCNO01000001">
    <property type="protein sequence ID" value="GAQ94281.1"/>
    <property type="molecule type" value="Genomic_DNA"/>
</dbReference>
<dbReference type="SUPFAM" id="SSF81301">
    <property type="entry name" value="Nucleotidyltransferase"/>
    <property type="match status" value="1"/>
</dbReference>
<organism evidence="2 3">
    <name type="scientific">Thermodesulfovibrio aggregans</name>
    <dbReference type="NCBI Taxonomy" id="86166"/>
    <lineage>
        <taxon>Bacteria</taxon>
        <taxon>Pseudomonadati</taxon>
        <taxon>Nitrospirota</taxon>
        <taxon>Thermodesulfovibrionia</taxon>
        <taxon>Thermodesulfovibrionales</taxon>
        <taxon>Thermodesulfovibrionaceae</taxon>
        <taxon>Thermodesulfovibrio</taxon>
    </lineage>
</organism>
<dbReference type="Gene3D" id="3.30.460.10">
    <property type="entry name" value="Beta Polymerase, domain 2"/>
    <property type="match status" value="1"/>
</dbReference>
<accession>A0A0U9HP91</accession>
<reference evidence="3" key="1">
    <citation type="submission" date="2016-01" db="EMBL/GenBank/DDBJ databases">
        <title>Draft genome sequence of Thermodesulfovibrio aggregans strain TGE-P1.</title>
        <authorList>
            <person name="Sekiguchi Y."/>
            <person name="Ohashi A."/>
            <person name="Matsuura N."/>
            <person name="Tourlousse M.D."/>
        </authorList>
    </citation>
    <scope>NUCLEOTIDE SEQUENCE [LARGE SCALE GENOMIC DNA]</scope>
    <source>
        <strain evidence="3">TGE-P1</strain>
    </source>
</reference>
<evidence type="ECO:0000259" key="1">
    <source>
        <dbReference type="Pfam" id="PF18765"/>
    </source>
</evidence>
<dbReference type="Pfam" id="PF18765">
    <property type="entry name" value="Polbeta"/>
    <property type="match status" value="1"/>
</dbReference>
<feature type="domain" description="Polymerase beta nucleotidyltransferase" evidence="1">
    <location>
        <begin position="5"/>
        <end position="110"/>
    </location>
</feature>
<dbReference type="RefSeq" id="WP_059175745.1">
    <property type="nucleotide sequence ID" value="NZ_BCNO01000001.1"/>
</dbReference>
<gene>
    <name evidence="2" type="ORF">TAGGR_1460</name>
</gene>
<dbReference type="PANTHER" id="PTHR43852">
    <property type="entry name" value="NUCLEOTIDYLTRANSFERASE"/>
    <property type="match status" value="1"/>
</dbReference>
<dbReference type="InterPro" id="IPR052930">
    <property type="entry name" value="TA_antitoxin_MntA"/>
</dbReference>
<dbReference type="InterPro" id="IPR041633">
    <property type="entry name" value="Polbeta"/>
</dbReference>
<keyword evidence="3" id="KW-1185">Reference proteome</keyword>
<name>A0A0U9HP91_9BACT</name>
<dbReference type="STRING" id="86166.TAGGR_1460"/>
<comment type="caution">
    <text evidence="2">The sequence shown here is derived from an EMBL/GenBank/DDBJ whole genome shotgun (WGS) entry which is preliminary data.</text>
</comment>